<proteinExistence type="predicted"/>
<organism evidence="1 2">
    <name type="scientific">Hypoxylon rubiginosum</name>
    <dbReference type="NCBI Taxonomy" id="110542"/>
    <lineage>
        <taxon>Eukaryota</taxon>
        <taxon>Fungi</taxon>
        <taxon>Dikarya</taxon>
        <taxon>Ascomycota</taxon>
        <taxon>Pezizomycotina</taxon>
        <taxon>Sordariomycetes</taxon>
        <taxon>Xylariomycetidae</taxon>
        <taxon>Xylariales</taxon>
        <taxon>Hypoxylaceae</taxon>
        <taxon>Hypoxylon</taxon>
    </lineage>
</organism>
<keyword evidence="2" id="KW-1185">Reference proteome</keyword>
<name>A0ACB9Z015_9PEZI</name>
<dbReference type="EMBL" id="MU393477">
    <property type="protein sequence ID" value="KAI4865056.1"/>
    <property type="molecule type" value="Genomic_DNA"/>
</dbReference>
<dbReference type="Proteomes" id="UP001497700">
    <property type="component" value="Unassembled WGS sequence"/>
</dbReference>
<accession>A0ACB9Z015</accession>
<evidence type="ECO:0000313" key="2">
    <source>
        <dbReference type="Proteomes" id="UP001497700"/>
    </source>
</evidence>
<comment type="caution">
    <text evidence="1">The sequence shown here is derived from an EMBL/GenBank/DDBJ whole genome shotgun (WGS) entry which is preliminary data.</text>
</comment>
<evidence type="ECO:0000313" key="1">
    <source>
        <dbReference type="EMBL" id="KAI4865056.1"/>
    </source>
</evidence>
<gene>
    <name evidence="1" type="ORF">F4820DRAFT_448402</name>
</gene>
<sequence>MAGFHELIPHVVKRRINQTRPLIKISHPDRDPVEVTFAVLDNAVNRAAWFLAENLAADEETFIWMSQSDVRYIIWAIAAMKTGKVAVFPSLSNRIPANLRLFDSVGAKHMLYGPESSGTLADLIGQAGSTVTARPGLSLQDILSPEPVLDYPFNHTYEEIKHRRFMGLHTSGTSGHPKPIWWTHAHFECLFSPLDKAVLPPGAHVERPTCSTLADHDVVIVGSQSHAGAMYLTMVSLVADMTAILLHPDLPIIPATITAAIIQTGANSLICPPVPIENMLNYPPGLEVLARLKHVGYVGGPINPVLGAQVAKATPHLYSFIGSTEGALLHMDYSPDSENWDALRFVDVGQRMEEVFPGLYELVFPKTEAVQRLYSFWLSYPDLEGEYRTKDLFAPVPGQKGWWRFRGRTDNWVAMANGYKMDPSDFEAVVSSHPDVRGVIVGGSHRFRLCLLIELHEDRVPRTEEQAHAALEELWPRIREANGTAPKFGQIPRELVLFAARGKPFLRAGKGTIQRQLTLQAYEDEIDALYERVESGVLVNDLDPVASVTAEGLAPVLTQLFQQALDAPDGDVRAETDVFARGLDSNGVTITISRLKAALRNYGIPEDDLRGLNIGFMYSATTAAALAAKLSAYLLGDDGGVNSVEALDGGVADILDRYLPLAASPRVPRSVVLTGTTGSLGTYLLAALQALPPTRIRRVFCLNRAPDAPAKQAAALKSRGLPPAQEAGGRVVFLTVPDFGAAHLGLKPDDYDTLLAEATDIIHNAWPVNFLLPLKSFEPSVAGVANLLELAHNGSRKPAIFFVSSISAAMGAARSVPEAVLPDPSRLVLRQGYARSKYVGERLLDAYARATGRRAAVLRVGQVAGPVALGGTWNRWEWFPSLVRSAKFLGVVPRTLGTSSRVEWVPVDELSKMILEVVDDVNNDSSNNNNNSRNAKAGGGARVYNLVNPTPVDFASLLPALRPAVAADVTPLADWIERLEHSSHDRAARKTAAEDNPAVKLLDFYRSLVPPAASVNGNGKRAAVADEGGAAVNGEGEDGGGGGGGEDDYEWQVDNLLAASPTARALKPVNTEWVKLWVDRWGF</sequence>
<protein>
    <submittedName>
        <fullName evidence="1">Acetyl-CoA synthetase-like protein</fullName>
    </submittedName>
</protein>
<reference evidence="1 2" key="1">
    <citation type="journal article" date="2022" name="New Phytol.">
        <title>Ecological generalism drives hyperdiversity of secondary metabolite gene clusters in xylarialean endophytes.</title>
        <authorList>
            <person name="Franco M.E.E."/>
            <person name="Wisecaver J.H."/>
            <person name="Arnold A.E."/>
            <person name="Ju Y.M."/>
            <person name="Slot J.C."/>
            <person name="Ahrendt S."/>
            <person name="Moore L.P."/>
            <person name="Eastman K.E."/>
            <person name="Scott K."/>
            <person name="Konkel Z."/>
            <person name="Mondo S.J."/>
            <person name="Kuo A."/>
            <person name="Hayes R.D."/>
            <person name="Haridas S."/>
            <person name="Andreopoulos B."/>
            <person name="Riley R."/>
            <person name="LaButti K."/>
            <person name="Pangilinan J."/>
            <person name="Lipzen A."/>
            <person name="Amirebrahimi M."/>
            <person name="Yan J."/>
            <person name="Adam C."/>
            <person name="Keymanesh K."/>
            <person name="Ng V."/>
            <person name="Louie K."/>
            <person name="Northen T."/>
            <person name="Drula E."/>
            <person name="Henrissat B."/>
            <person name="Hsieh H.M."/>
            <person name="Youens-Clark K."/>
            <person name="Lutzoni F."/>
            <person name="Miadlikowska J."/>
            <person name="Eastwood D.C."/>
            <person name="Hamelin R.C."/>
            <person name="Grigoriev I.V."/>
            <person name="U'Ren J.M."/>
        </authorList>
    </citation>
    <scope>NUCLEOTIDE SEQUENCE [LARGE SCALE GENOMIC DNA]</scope>
    <source>
        <strain evidence="1 2">CBS 119005</strain>
    </source>
</reference>